<keyword evidence="5" id="KW-1185">Reference proteome</keyword>
<dbReference type="Gene3D" id="3.30.540.30">
    <property type="match status" value="2"/>
</dbReference>
<feature type="chain" id="PRO_5047430561" evidence="3">
    <location>
        <begin position="25"/>
        <end position="730"/>
    </location>
</feature>
<keyword evidence="1" id="KW-0479">Metal-binding</keyword>
<evidence type="ECO:0000313" key="5">
    <source>
        <dbReference type="Proteomes" id="UP001211872"/>
    </source>
</evidence>
<dbReference type="InterPro" id="IPR039461">
    <property type="entry name" value="Peptidase_M49"/>
</dbReference>
<feature type="signal peptide" evidence="3">
    <location>
        <begin position="1"/>
        <end position="24"/>
    </location>
</feature>
<organism evidence="4 5">
    <name type="scientific">Hymenobacter yonginensis</name>
    <dbReference type="NCBI Taxonomy" id="748197"/>
    <lineage>
        <taxon>Bacteria</taxon>
        <taxon>Pseudomonadati</taxon>
        <taxon>Bacteroidota</taxon>
        <taxon>Cytophagia</taxon>
        <taxon>Cytophagales</taxon>
        <taxon>Hymenobacteraceae</taxon>
        <taxon>Hymenobacter</taxon>
    </lineage>
</organism>
<dbReference type="PANTHER" id="PTHR23422:SF11">
    <property type="entry name" value="DIPEPTIDYL PEPTIDASE 3"/>
    <property type="match status" value="1"/>
</dbReference>
<dbReference type="PROSITE" id="PS51257">
    <property type="entry name" value="PROKAR_LIPOPROTEIN"/>
    <property type="match status" value="1"/>
</dbReference>
<dbReference type="Proteomes" id="UP001211872">
    <property type="component" value="Chromosome"/>
</dbReference>
<keyword evidence="2" id="KW-0378">Hydrolase</keyword>
<dbReference type="Pfam" id="PF03571">
    <property type="entry name" value="Peptidase_M49"/>
    <property type="match status" value="2"/>
</dbReference>
<sequence>MKRTQVSVAALLLASQLVGGCATTASTTTTPTTAVGNATTEAVSQLGAAAAVVQEAPVAPASAAVPAAPPFQVVAEQFADLRVLRYQVPGFETLEPQQKELLYYLYEAALSGREIIYDQNYRHNLRVLRTIQAVWTANEQRRTASTNPRELDQATKFATYAKRVWFSNGIHHHYSTRKMLPECTPAYFRELIFAVDAKQLPLEPSESVTKFLGAMTTILFDPAVAPKRVNQEAGKDLVKTSAMNFYQGVSQTEVEAYYKRKINTQDPQPISYGLNSRLVKDKQGQLQERKWMTDGLYDKALSQVVFWLNKAVEVAENPEQKLALQKLVKFYQTGDLKVWDEYNIAWVHDTKSRTDVVNGFIEVYGDPLGYRASYESVVSFKDLEATKRIQAIGDEAQWFEDNSPIKPEHKKQNVVGITAKVITAVVEAGDAAPATPIGINLPNATWIRKEHGSKSVNLGNIVDAYGAADAGGMLDEFAYDEAEMQRARQFAGMAGKLHTDMHEVIGHASGQINKGVGTPKETLKSYASALEEARADLVALYYLPDAKLVQLGVVPAGGELAKAEYDNYIRNGLMTQLVRLQPGETVEEAHMRNRQMVAKWAFEKGQKDKVVEKVTRDGKTYFRVNDYEKLRGLFGQLLRELQRITSEGDYAAGKALIETYGVKVDPVLHKEVLARYAKLNIAPYAGFIQPKLVPVLTNGRITDVKVEYPTDFAQQMLEYGRKYRLLPNYN</sequence>
<gene>
    <name evidence="4" type="ORF">O9Z63_10815</name>
</gene>
<accession>A0ABY7PHF6</accession>
<name>A0ABY7PHF6_9BACT</name>
<evidence type="ECO:0000256" key="2">
    <source>
        <dbReference type="ARBA" id="ARBA00022801"/>
    </source>
</evidence>
<dbReference type="PANTHER" id="PTHR23422">
    <property type="entry name" value="DIPEPTIDYL PEPTIDASE III-RELATED"/>
    <property type="match status" value="1"/>
</dbReference>
<evidence type="ECO:0000256" key="1">
    <source>
        <dbReference type="ARBA" id="ARBA00022723"/>
    </source>
</evidence>
<protein>
    <submittedName>
        <fullName evidence="4">Dihydrofolate reductase</fullName>
    </submittedName>
</protein>
<dbReference type="EMBL" id="CP115396">
    <property type="protein sequence ID" value="WBO82877.1"/>
    <property type="molecule type" value="Genomic_DNA"/>
</dbReference>
<dbReference type="RefSeq" id="WP_270125213.1">
    <property type="nucleotide sequence ID" value="NZ_CP115396.1"/>
</dbReference>
<evidence type="ECO:0000313" key="4">
    <source>
        <dbReference type="EMBL" id="WBO82877.1"/>
    </source>
</evidence>
<keyword evidence="3" id="KW-0732">Signal</keyword>
<evidence type="ECO:0000256" key="3">
    <source>
        <dbReference type="SAM" id="SignalP"/>
    </source>
</evidence>
<reference evidence="4 5" key="1">
    <citation type="journal article" date="2011" name="Int. J. Syst. Evol. Microbiol.">
        <title>Hymenobacter yonginensis sp. nov., isolated from a mesotrophic artificial lake.</title>
        <authorList>
            <person name="Joung Y."/>
            <person name="Cho S.H."/>
            <person name="Kim H."/>
            <person name="Kim S.B."/>
            <person name="Joh K."/>
        </authorList>
    </citation>
    <scope>NUCLEOTIDE SEQUENCE [LARGE SCALE GENOMIC DNA]</scope>
    <source>
        <strain evidence="4 5">KCTC 22745</strain>
    </source>
</reference>
<proteinExistence type="predicted"/>